<name>A0A815HVN7_9BILA</name>
<accession>A0A815HVN7</accession>
<gene>
    <name evidence="1" type="ORF">IZO911_LOCUS37090</name>
    <name evidence="2" type="ORF">KXQ929_LOCUS46531</name>
</gene>
<proteinExistence type="predicted"/>
<comment type="caution">
    <text evidence="1">The sequence shown here is derived from an EMBL/GenBank/DDBJ whole genome shotgun (WGS) entry which is preliminary data.</text>
</comment>
<dbReference type="AlphaFoldDB" id="A0A815HVN7"/>
<reference evidence="1" key="1">
    <citation type="submission" date="2021-02" db="EMBL/GenBank/DDBJ databases">
        <authorList>
            <person name="Nowell W R."/>
        </authorList>
    </citation>
    <scope>NUCLEOTIDE SEQUENCE</scope>
</reference>
<evidence type="ECO:0000313" key="3">
    <source>
        <dbReference type="Proteomes" id="UP000663860"/>
    </source>
</evidence>
<organism evidence="1 3">
    <name type="scientific">Adineta steineri</name>
    <dbReference type="NCBI Taxonomy" id="433720"/>
    <lineage>
        <taxon>Eukaryota</taxon>
        <taxon>Metazoa</taxon>
        <taxon>Spiralia</taxon>
        <taxon>Gnathifera</taxon>
        <taxon>Rotifera</taxon>
        <taxon>Eurotatoria</taxon>
        <taxon>Bdelloidea</taxon>
        <taxon>Adinetida</taxon>
        <taxon>Adinetidae</taxon>
        <taxon>Adineta</taxon>
    </lineage>
</organism>
<dbReference type="Proteomes" id="UP000663860">
    <property type="component" value="Unassembled WGS sequence"/>
</dbReference>
<protein>
    <submittedName>
        <fullName evidence="1">Uncharacterized protein</fullName>
    </submittedName>
</protein>
<dbReference type="Proteomes" id="UP000663868">
    <property type="component" value="Unassembled WGS sequence"/>
</dbReference>
<evidence type="ECO:0000313" key="2">
    <source>
        <dbReference type="EMBL" id="CAF4319246.1"/>
    </source>
</evidence>
<dbReference type="EMBL" id="CAJNOE010000910">
    <property type="protein sequence ID" value="CAF1356898.1"/>
    <property type="molecule type" value="Genomic_DNA"/>
</dbReference>
<sequence>MSSSNTHVNSELPRNNIIFPCFIITVTNYPHLIQPIPQYQIPNQYLQRPYQGAVLIPGVPVHFGTNRTEEHERLLRNTLRFRIQEIIQDYLRLSIRPSPFHLIFDISEMRTNT</sequence>
<evidence type="ECO:0000313" key="1">
    <source>
        <dbReference type="EMBL" id="CAF1356898.1"/>
    </source>
</evidence>
<dbReference type="EMBL" id="CAJOBB010015645">
    <property type="protein sequence ID" value="CAF4319246.1"/>
    <property type="molecule type" value="Genomic_DNA"/>
</dbReference>